<comment type="caution">
    <text evidence="2">The sequence shown here is derived from an EMBL/GenBank/DDBJ whole genome shotgun (WGS) entry which is preliminary data.</text>
</comment>
<feature type="transmembrane region" description="Helical" evidence="1">
    <location>
        <begin position="65"/>
        <end position="85"/>
    </location>
</feature>
<feature type="transmembrane region" description="Helical" evidence="1">
    <location>
        <begin position="167"/>
        <end position="188"/>
    </location>
</feature>
<keyword evidence="1" id="KW-1133">Transmembrane helix</keyword>
<keyword evidence="1" id="KW-0472">Membrane</keyword>
<protein>
    <submittedName>
        <fullName evidence="2">Lysine exporter LysO family protein</fullName>
    </submittedName>
</protein>
<keyword evidence="1" id="KW-0812">Transmembrane</keyword>
<proteinExistence type="predicted"/>
<reference evidence="2 3" key="1">
    <citation type="submission" date="2020-04" db="EMBL/GenBank/DDBJ databases">
        <title>Genome sequencing of Rosenbergiella species.</title>
        <authorList>
            <person name="Alvarez-Perez S."/>
            <person name="Lievens B."/>
        </authorList>
    </citation>
    <scope>NUCLEOTIDE SEQUENCE [LARGE SCALE GENOMIC DNA]</scope>
    <source>
        <strain evidence="2 3">S61</strain>
    </source>
</reference>
<accession>A0ABS5STU6</accession>
<name>A0ABS5STU6_9GAMM</name>
<dbReference type="EMBL" id="JABBFR010000002">
    <property type="protein sequence ID" value="MBT0723389.1"/>
    <property type="molecule type" value="Genomic_DNA"/>
</dbReference>
<evidence type="ECO:0000256" key="1">
    <source>
        <dbReference type="SAM" id="Phobius"/>
    </source>
</evidence>
<dbReference type="PANTHER" id="PTHR35804:SF1">
    <property type="entry name" value="LYSINE EXPORTER LYSO"/>
    <property type="match status" value="1"/>
</dbReference>
<feature type="transmembrane region" description="Helical" evidence="1">
    <location>
        <begin position="97"/>
        <end position="125"/>
    </location>
</feature>
<organism evidence="2 3">
    <name type="scientific">Rosenbergiella gaditana</name>
    <dbReference type="NCBI Taxonomy" id="2726987"/>
    <lineage>
        <taxon>Bacteria</taxon>
        <taxon>Pseudomonadati</taxon>
        <taxon>Pseudomonadota</taxon>
        <taxon>Gammaproteobacteria</taxon>
        <taxon>Enterobacterales</taxon>
        <taxon>Erwiniaceae</taxon>
        <taxon>Rosenbergiella</taxon>
    </lineage>
</organism>
<feature type="transmembrane region" description="Helical" evidence="1">
    <location>
        <begin position="6"/>
        <end position="22"/>
    </location>
</feature>
<evidence type="ECO:0000313" key="2">
    <source>
        <dbReference type="EMBL" id="MBT0723389.1"/>
    </source>
</evidence>
<dbReference type="Proteomes" id="UP000790096">
    <property type="component" value="Unassembled WGS sequence"/>
</dbReference>
<dbReference type="InterPro" id="IPR005642">
    <property type="entry name" value="LysO"/>
</dbReference>
<evidence type="ECO:0000313" key="3">
    <source>
        <dbReference type="Proteomes" id="UP000790096"/>
    </source>
</evidence>
<gene>
    <name evidence="2" type="ORF">HH682_02785</name>
</gene>
<keyword evidence="3" id="KW-1185">Reference proteome</keyword>
<feature type="transmembrane region" description="Helical" evidence="1">
    <location>
        <begin position="216"/>
        <end position="237"/>
    </location>
</feature>
<feature type="transmembrane region" description="Helical" evidence="1">
    <location>
        <begin position="34"/>
        <end position="53"/>
    </location>
</feature>
<sequence>MQHALISIVTLLATLACGWFAGSQCSLKTRQSVVKSLSTIVLLLLFSMGLDFAEVLTQGELGGAIMLHAMLLSGLITLFTAVLLLRKPAVLTNETPLPSLFSAFGGCFKAIAAFIAGLTLGYFTHFSLNTLGLSSNAVLYVMLFCVGVDLVGFRFGRVTRQCASVPVAAVVGYVAAAGLFSLLTPFSWQQSLVLGSGLGWFSLSGPMVHQLAGAEMGAIAFMTDFFRELLSIVFLYFLGRRQPLAAVGLSGAAAMDSALPFIKQNCDAYYIPYAIFSGLLLTLAAPFLISITVALC</sequence>
<dbReference type="PANTHER" id="PTHR35804">
    <property type="entry name" value="LYSINE EXPORTER LYSO"/>
    <property type="match status" value="1"/>
</dbReference>
<dbReference type="Pfam" id="PF03956">
    <property type="entry name" value="Lys_export"/>
    <property type="match status" value="1"/>
</dbReference>
<feature type="transmembrane region" description="Helical" evidence="1">
    <location>
        <begin position="268"/>
        <end position="295"/>
    </location>
</feature>
<feature type="transmembrane region" description="Helical" evidence="1">
    <location>
        <begin position="137"/>
        <end position="155"/>
    </location>
</feature>